<keyword evidence="1" id="KW-1133">Transmembrane helix</keyword>
<evidence type="ECO:0000313" key="2">
    <source>
        <dbReference type="EMBL" id="GET42492.1"/>
    </source>
</evidence>
<evidence type="ECO:0000256" key="1">
    <source>
        <dbReference type="SAM" id="Phobius"/>
    </source>
</evidence>
<accession>A0AAV3XRU5</accession>
<evidence type="ECO:0000313" key="3">
    <source>
        <dbReference type="Proteomes" id="UP001050975"/>
    </source>
</evidence>
<sequence length="107" mass="11309">MCQTQSRVSLTQSRVFEPIAAGVELIVRVVVVIVRVFLAGFLHRQIVAAAIIAVLREIVGVTGYTLPQGGIPELSLLVEIAVAVILPEIAASAGSPVLRVINLSNLL</sequence>
<keyword evidence="3" id="KW-1185">Reference proteome</keyword>
<keyword evidence="1" id="KW-0472">Membrane</keyword>
<feature type="transmembrane region" description="Helical" evidence="1">
    <location>
        <begin position="19"/>
        <end position="38"/>
    </location>
</feature>
<reference evidence="2" key="1">
    <citation type="submission" date="2019-10" db="EMBL/GenBank/DDBJ databases">
        <title>Draft genome sequece of Microseira wollei NIES-4236.</title>
        <authorList>
            <person name="Yamaguchi H."/>
            <person name="Suzuki S."/>
            <person name="Kawachi M."/>
        </authorList>
    </citation>
    <scope>NUCLEOTIDE SEQUENCE</scope>
    <source>
        <strain evidence="2">NIES-4236</strain>
    </source>
</reference>
<proteinExistence type="predicted"/>
<protein>
    <recommendedName>
        <fullName evidence="4">YggT family protein</fullName>
    </recommendedName>
</protein>
<keyword evidence="1" id="KW-0812">Transmembrane</keyword>
<evidence type="ECO:0008006" key="4">
    <source>
        <dbReference type="Google" id="ProtNLM"/>
    </source>
</evidence>
<dbReference type="EMBL" id="BLAY01000167">
    <property type="protein sequence ID" value="GET42492.1"/>
    <property type="molecule type" value="Genomic_DNA"/>
</dbReference>
<dbReference type="Proteomes" id="UP001050975">
    <property type="component" value="Unassembled WGS sequence"/>
</dbReference>
<gene>
    <name evidence="2" type="ORF">MiSe_73100</name>
</gene>
<organism evidence="2 3">
    <name type="scientific">Microseira wollei NIES-4236</name>
    <dbReference type="NCBI Taxonomy" id="2530354"/>
    <lineage>
        <taxon>Bacteria</taxon>
        <taxon>Bacillati</taxon>
        <taxon>Cyanobacteriota</taxon>
        <taxon>Cyanophyceae</taxon>
        <taxon>Oscillatoriophycideae</taxon>
        <taxon>Aerosakkonematales</taxon>
        <taxon>Aerosakkonemataceae</taxon>
        <taxon>Microseira</taxon>
    </lineage>
</organism>
<name>A0AAV3XRU5_9CYAN</name>
<comment type="caution">
    <text evidence="2">The sequence shown here is derived from an EMBL/GenBank/DDBJ whole genome shotgun (WGS) entry which is preliminary data.</text>
</comment>
<dbReference type="AlphaFoldDB" id="A0AAV3XRU5"/>